<dbReference type="InterPro" id="IPR005893">
    <property type="entry name" value="PotA-like"/>
</dbReference>
<dbReference type="PROSITE" id="PS50893">
    <property type="entry name" value="ABC_TRANSPORTER_2"/>
    <property type="match status" value="1"/>
</dbReference>
<keyword evidence="1 7" id="KW-0813">Transport</keyword>
<keyword evidence="4 7" id="KW-0067">ATP-binding</keyword>
<protein>
    <recommendedName>
        <fullName evidence="7">Spermidine/putrescine import ATP-binding protein PotA</fullName>
        <ecNumber evidence="7">7.6.2.11</ecNumber>
    </recommendedName>
</protein>
<dbReference type="InterPro" id="IPR017871">
    <property type="entry name" value="ABC_transporter-like_CS"/>
</dbReference>
<evidence type="ECO:0000313" key="10">
    <source>
        <dbReference type="Proteomes" id="UP001597196"/>
    </source>
</evidence>
<dbReference type="SUPFAM" id="SSF50331">
    <property type="entry name" value="MOP-like"/>
    <property type="match status" value="1"/>
</dbReference>
<organism evidence="9 10">
    <name type="scientific">Lacticaseibacillus mingshuiensis</name>
    <dbReference type="NCBI Taxonomy" id="2799574"/>
    <lineage>
        <taxon>Bacteria</taxon>
        <taxon>Bacillati</taxon>
        <taxon>Bacillota</taxon>
        <taxon>Bacilli</taxon>
        <taxon>Lactobacillales</taxon>
        <taxon>Lactobacillaceae</taxon>
        <taxon>Lacticaseibacillus</taxon>
    </lineage>
</organism>
<evidence type="ECO:0000256" key="3">
    <source>
        <dbReference type="ARBA" id="ARBA00022741"/>
    </source>
</evidence>
<dbReference type="InterPro" id="IPR013611">
    <property type="entry name" value="Transp-assoc_OB_typ2"/>
</dbReference>
<dbReference type="InterPro" id="IPR050093">
    <property type="entry name" value="ABC_SmlMolc_Importer"/>
</dbReference>
<dbReference type="PANTHER" id="PTHR42781:SF4">
    <property type="entry name" value="SPERMIDINE_PUTRESCINE IMPORT ATP-BINDING PROTEIN POTA"/>
    <property type="match status" value="1"/>
</dbReference>
<dbReference type="PANTHER" id="PTHR42781">
    <property type="entry name" value="SPERMIDINE/PUTRESCINE IMPORT ATP-BINDING PROTEIN POTA"/>
    <property type="match status" value="1"/>
</dbReference>
<dbReference type="SMART" id="SM00382">
    <property type="entry name" value="AAA"/>
    <property type="match status" value="1"/>
</dbReference>
<name>A0ABW4CK95_9LACO</name>
<dbReference type="SUPFAM" id="SSF52540">
    <property type="entry name" value="P-loop containing nucleoside triphosphate hydrolases"/>
    <property type="match status" value="1"/>
</dbReference>
<dbReference type="PROSITE" id="PS00211">
    <property type="entry name" value="ABC_TRANSPORTER_1"/>
    <property type="match status" value="1"/>
</dbReference>
<feature type="domain" description="ABC transporter" evidence="8">
    <location>
        <begin position="6"/>
        <end position="236"/>
    </location>
</feature>
<evidence type="ECO:0000259" key="8">
    <source>
        <dbReference type="PROSITE" id="PS50893"/>
    </source>
</evidence>
<reference evidence="10" key="1">
    <citation type="journal article" date="2019" name="Int. J. Syst. Evol. Microbiol.">
        <title>The Global Catalogue of Microorganisms (GCM) 10K type strain sequencing project: providing services to taxonomists for standard genome sequencing and annotation.</title>
        <authorList>
            <consortium name="The Broad Institute Genomics Platform"/>
            <consortium name="The Broad Institute Genome Sequencing Center for Infectious Disease"/>
            <person name="Wu L."/>
            <person name="Ma J."/>
        </authorList>
    </citation>
    <scope>NUCLEOTIDE SEQUENCE [LARGE SCALE GENOMIC DNA]</scope>
    <source>
        <strain evidence="10">CCM 8980</strain>
    </source>
</reference>
<dbReference type="RefSeq" id="WP_203628235.1">
    <property type="nucleotide sequence ID" value="NZ_BOLQ01000021.1"/>
</dbReference>
<dbReference type="EMBL" id="JBHTOC010000014">
    <property type="protein sequence ID" value="MFD1430534.1"/>
    <property type="molecule type" value="Genomic_DNA"/>
</dbReference>
<dbReference type="InterPro" id="IPR003439">
    <property type="entry name" value="ABC_transporter-like_ATP-bd"/>
</dbReference>
<keyword evidence="5 7" id="KW-1278">Translocase</keyword>
<dbReference type="Proteomes" id="UP001597196">
    <property type="component" value="Unassembled WGS sequence"/>
</dbReference>
<dbReference type="EC" id="7.6.2.11" evidence="7"/>
<dbReference type="Pfam" id="PF08402">
    <property type="entry name" value="TOBE_2"/>
    <property type="match status" value="1"/>
</dbReference>
<evidence type="ECO:0000256" key="1">
    <source>
        <dbReference type="ARBA" id="ARBA00022448"/>
    </source>
</evidence>
<comment type="caution">
    <text evidence="9">The sequence shown here is derived from an EMBL/GenBank/DDBJ whole genome shotgun (WGS) entry which is preliminary data.</text>
</comment>
<evidence type="ECO:0000313" key="9">
    <source>
        <dbReference type="EMBL" id="MFD1430534.1"/>
    </source>
</evidence>
<comment type="function">
    <text evidence="7">Part of the ABC transporter complex PotABCD involved in spermidine/putrescine import. Responsible for energy coupling to the transport system.</text>
</comment>
<keyword evidence="6 7" id="KW-0472">Membrane</keyword>
<comment type="subunit">
    <text evidence="7">The complex is composed of two ATP-binding proteins (PotA), two transmembrane proteins (PotB and PotC) and a solute-binding protein (PotD).</text>
</comment>
<accession>A0ABW4CK95</accession>
<keyword evidence="3 7" id="KW-0547">Nucleotide-binding</keyword>
<sequence>MSNVIVELKHVYKRYGDTEVLKDINIEIEQGKFYTLLGPSGSGKTTILRAIAGFLDVSEGEVFFNGEKINDVPANKRRVNTVFQDYALFPHMNVLDNVAYGLRIQKRPKAEIKERVDKALKMVRLSGYENREISELSGGQQQRVAIARAIVLEPEVLLLDEPLSALDAKLRKDMQYELRELQQRLGITFLFVTHDQEEALALSDEIFVMSDGEVQQSGTPVDIYDEPINHFVADFIGESNIVSGHMVKDFVVEFNGKEFECADAGMRPNEPVEVVLRPEDLDITAVGEGKVTVDVDTQLFRGDYYEIVAYDDAKNEWLIHSTNPAKDGDRVDLTFDPEDIHVMRLNESEEDFDARLESYEGE</sequence>
<evidence type="ECO:0000256" key="4">
    <source>
        <dbReference type="ARBA" id="ARBA00022840"/>
    </source>
</evidence>
<dbReference type="CDD" id="cd03300">
    <property type="entry name" value="ABC_PotA_N"/>
    <property type="match status" value="1"/>
</dbReference>
<evidence type="ECO:0000256" key="2">
    <source>
        <dbReference type="ARBA" id="ARBA00022475"/>
    </source>
</evidence>
<dbReference type="InterPro" id="IPR027417">
    <property type="entry name" value="P-loop_NTPase"/>
</dbReference>
<dbReference type="InterPro" id="IPR003593">
    <property type="entry name" value="AAA+_ATPase"/>
</dbReference>
<dbReference type="Gene3D" id="2.40.50.100">
    <property type="match status" value="1"/>
</dbReference>
<dbReference type="Pfam" id="PF00005">
    <property type="entry name" value="ABC_tran"/>
    <property type="match status" value="1"/>
</dbReference>
<evidence type="ECO:0000256" key="5">
    <source>
        <dbReference type="ARBA" id="ARBA00022967"/>
    </source>
</evidence>
<gene>
    <name evidence="7" type="primary">potA</name>
    <name evidence="9" type="ORF">ACFQ4P_09770</name>
</gene>
<keyword evidence="10" id="KW-1185">Reference proteome</keyword>
<proteinExistence type="inferred from homology"/>
<keyword evidence="2 7" id="KW-1003">Cell membrane</keyword>
<dbReference type="InterPro" id="IPR017879">
    <property type="entry name" value="PotA_ATP-bd"/>
</dbReference>
<dbReference type="GO" id="GO:0005524">
    <property type="term" value="F:ATP binding"/>
    <property type="evidence" value="ECO:0007669"/>
    <property type="project" value="UniProtKB-KW"/>
</dbReference>
<evidence type="ECO:0000256" key="6">
    <source>
        <dbReference type="ARBA" id="ARBA00023136"/>
    </source>
</evidence>
<evidence type="ECO:0000256" key="7">
    <source>
        <dbReference type="RuleBase" id="RU364083"/>
    </source>
</evidence>
<dbReference type="InterPro" id="IPR008995">
    <property type="entry name" value="Mo/tungstate-bd_C_term_dom"/>
</dbReference>
<dbReference type="NCBIfam" id="TIGR01187">
    <property type="entry name" value="potA"/>
    <property type="match status" value="1"/>
</dbReference>
<dbReference type="Gene3D" id="3.40.50.300">
    <property type="entry name" value="P-loop containing nucleotide triphosphate hydrolases"/>
    <property type="match status" value="1"/>
</dbReference>
<comment type="similarity">
    <text evidence="7">Belongs to the ABC transporter superfamily. Spermidine/putrescine importer (TC 3.A.1.11.1) family.</text>
</comment>
<comment type="catalytic activity">
    <reaction evidence="7">
        <text>ATP + H2O + polyamine-[polyamine-binding protein]Side 1 = ADP + phosphate + polyamineSide 2 + [polyamine-binding protein]Side 1.</text>
        <dbReference type="EC" id="7.6.2.11"/>
    </reaction>
</comment>